<organism evidence="1">
    <name type="scientific">Candidatus Kentrum sp. TC</name>
    <dbReference type="NCBI Taxonomy" id="2126339"/>
    <lineage>
        <taxon>Bacteria</taxon>
        <taxon>Pseudomonadati</taxon>
        <taxon>Pseudomonadota</taxon>
        <taxon>Gammaproteobacteria</taxon>
        <taxon>Candidatus Kentrum</taxon>
    </lineage>
</organism>
<accession>A0A450Z578</accession>
<dbReference type="EMBL" id="CAADFS010000064">
    <property type="protein sequence ID" value="VFK48936.1"/>
    <property type="molecule type" value="Genomic_DNA"/>
</dbReference>
<evidence type="ECO:0000313" key="1">
    <source>
        <dbReference type="EMBL" id="VFK48936.1"/>
    </source>
</evidence>
<name>A0A450Z578_9GAMM</name>
<gene>
    <name evidence="1" type="ORF">BECKTC1821D_GA0114238_10642</name>
</gene>
<dbReference type="AlphaFoldDB" id="A0A450Z578"/>
<reference evidence="1" key="1">
    <citation type="submission" date="2019-02" db="EMBL/GenBank/DDBJ databases">
        <authorList>
            <person name="Gruber-Vodicka R. H."/>
            <person name="Seah K. B. B."/>
        </authorList>
    </citation>
    <scope>NUCLEOTIDE SEQUENCE</scope>
    <source>
        <strain evidence="1">BECK_BZ123</strain>
    </source>
</reference>
<proteinExistence type="predicted"/>
<protein>
    <submittedName>
        <fullName evidence="1">Uncharacterized protein</fullName>
    </submittedName>
</protein>
<sequence>MKPSASTYSTIQVKNESGAYEGGNLNYLLLTDGKEIPKGAAVGAFNHSLLMQGAPATLVLSDATVLEKYVRPILESSWAGIELNIDRGLFDSKNAQLSLKSELQFGMVLDGHGRNAYLQKCNASVQGDKIVIDYFFKTSIYHWAGDIKVDVTGQQIIELTEQNGELTQKVTSPKPNVHEYGGGVFAKIIIRILVDLLTAGFDELGRKNTESSGIHSIDTFASEISADAGKVLGTLMLPGKAVWRYASATLNGRLYITASYK</sequence>